<dbReference type="EMBL" id="CP003653">
    <property type="protein sequence ID" value="AFZ36133.1"/>
    <property type="molecule type" value="Genomic_DNA"/>
</dbReference>
<dbReference type="STRING" id="111780.Sta7437_2602"/>
<protein>
    <submittedName>
        <fullName evidence="2">Methyltransferase type 12</fullName>
    </submittedName>
</protein>
<keyword evidence="2" id="KW-0808">Transferase</keyword>
<dbReference type="GO" id="GO:0032259">
    <property type="term" value="P:methylation"/>
    <property type="evidence" value="ECO:0007669"/>
    <property type="project" value="UniProtKB-KW"/>
</dbReference>
<dbReference type="eggNOG" id="COG2327">
    <property type="taxonomic scope" value="Bacteria"/>
</dbReference>
<dbReference type="RefSeq" id="WP_015193801.1">
    <property type="nucleotide sequence ID" value="NC_019748.1"/>
</dbReference>
<evidence type="ECO:0000313" key="3">
    <source>
        <dbReference type="Proteomes" id="UP000010473"/>
    </source>
</evidence>
<dbReference type="InterPro" id="IPR007345">
    <property type="entry name" value="Polysacch_pyruvyl_Trfase"/>
</dbReference>
<dbReference type="Pfam" id="PF04230">
    <property type="entry name" value="PS_pyruv_trans"/>
    <property type="match status" value="1"/>
</dbReference>
<keyword evidence="3" id="KW-1185">Reference proteome</keyword>
<accession>K9XUC4</accession>
<name>K9XUC4_STAC7</name>
<dbReference type="Proteomes" id="UP000010473">
    <property type="component" value="Chromosome"/>
</dbReference>
<dbReference type="HOGENOM" id="CLU_407499_0_0_3"/>
<dbReference type="GO" id="GO:0008168">
    <property type="term" value="F:methyltransferase activity"/>
    <property type="evidence" value="ECO:0007669"/>
    <property type="project" value="UniProtKB-KW"/>
</dbReference>
<dbReference type="SUPFAM" id="SSF53335">
    <property type="entry name" value="S-adenosyl-L-methionine-dependent methyltransferases"/>
    <property type="match status" value="1"/>
</dbReference>
<evidence type="ECO:0000313" key="2">
    <source>
        <dbReference type="EMBL" id="AFZ36133.1"/>
    </source>
</evidence>
<dbReference type="PATRIC" id="fig|111780.3.peg.2706"/>
<dbReference type="Gene3D" id="3.40.50.150">
    <property type="entry name" value="Vaccinia Virus protein VP39"/>
    <property type="match status" value="1"/>
</dbReference>
<gene>
    <name evidence="2" type="ordered locus">Sta7437_2602</name>
</gene>
<dbReference type="KEGG" id="scs:Sta7437_2602"/>
<dbReference type="CDD" id="cd02440">
    <property type="entry name" value="AdoMet_MTases"/>
    <property type="match status" value="1"/>
</dbReference>
<dbReference type="PANTHER" id="PTHR43861">
    <property type="entry name" value="TRANS-ACONITATE 2-METHYLTRANSFERASE-RELATED"/>
    <property type="match status" value="1"/>
</dbReference>
<sequence>MQLNNIKCDRSYRDQATIHHCSLCGSSNHSLLFDKGRHNQVVHNYICNNCGFVFVLPRPSAKKHQDLYQEDQFFNTETNLSAPDDAKFAACELVAQSRLKILERELGEFLWSKETSKSILEVGCGTGDFLRLMRGCGWNVLGLEPDVNYTEAVKKRYNLSIDNQFVEQFYTEKRFNLICSFDVIEHIEEPNVFLANIYRLLDDQGYLYLECPSIDRWYGETIDFFFRDVHINTFSQKTLKAFLAKNQFQLISSGWNSHGLWVIAQKTNKKNLLVEWDDPQRIHQIIQQASFPIKAAKNNRLITRTSSIITRSINLIKTKPLQIPIKVSNKIKNRFHFDSAFNTSGDRLLNAEEVAIKPSLPNTSSLRVVHVGIHQNTDNGGDTLLFPAIRWLWQNHLAPTHFTLSPLRGEVTQKTIDEINQHDALIIGGGGLFLSDTNPNGFSGWQWACSTELLDKIKVPIILFAVGYNQFRGQSKFKPVFTENLRKLVEKSAFIGLRNYGSIEALKQYLPEYLHHKLIFQPCPTTLLSRFYPDIPFQTENTEKIVSVNIAFDRHHLRFGHREDEILWNIADSLLLLQEKGWKPVLFNHSSHDRDAYLWFKARGLRLDEARLFCVPPQTVIQEYSQVSLALGMRGHAQMIPFGLNCPILSLITHDKLGFFLDDIGHNEWGIDLQQENVKNNLTAKINYFINHQNDVNLQLQQAQEKLWQITQQNIEKIKKSL</sequence>
<dbReference type="AlphaFoldDB" id="K9XUC4"/>
<proteinExistence type="predicted"/>
<evidence type="ECO:0000259" key="1">
    <source>
        <dbReference type="Pfam" id="PF04230"/>
    </source>
</evidence>
<dbReference type="Pfam" id="PF13489">
    <property type="entry name" value="Methyltransf_23"/>
    <property type="match status" value="1"/>
</dbReference>
<dbReference type="PANTHER" id="PTHR43861:SF6">
    <property type="entry name" value="METHYLTRANSFERASE TYPE 11"/>
    <property type="match status" value="1"/>
</dbReference>
<keyword evidence="2" id="KW-0489">Methyltransferase</keyword>
<dbReference type="OrthoDB" id="517750at2"/>
<feature type="domain" description="Polysaccharide pyruvyl transferase" evidence="1">
    <location>
        <begin position="381"/>
        <end position="651"/>
    </location>
</feature>
<reference evidence="3" key="1">
    <citation type="journal article" date="2013" name="Proc. Natl. Acad. Sci. U.S.A.">
        <title>Improving the coverage of the cyanobacterial phylum using diversity-driven genome sequencing.</title>
        <authorList>
            <person name="Shih P.M."/>
            <person name="Wu D."/>
            <person name="Latifi A."/>
            <person name="Axen S.D."/>
            <person name="Fewer D.P."/>
            <person name="Talla E."/>
            <person name="Calteau A."/>
            <person name="Cai F."/>
            <person name="Tandeau de Marsac N."/>
            <person name="Rippka R."/>
            <person name="Herdman M."/>
            <person name="Sivonen K."/>
            <person name="Coursin T."/>
            <person name="Laurent T."/>
            <person name="Goodwin L."/>
            <person name="Nolan M."/>
            <person name="Davenport K.W."/>
            <person name="Han C.S."/>
            <person name="Rubin E.M."/>
            <person name="Eisen J.A."/>
            <person name="Woyke T."/>
            <person name="Gugger M."/>
            <person name="Kerfeld C.A."/>
        </authorList>
    </citation>
    <scope>NUCLEOTIDE SEQUENCE [LARGE SCALE GENOMIC DNA]</scope>
    <source>
        <strain evidence="3">ATCC 29371 / PCC 7437</strain>
    </source>
</reference>
<dbReference type="eggNOG" id="COG0500">
    <property type="taxonomic scope" value="Bacteria"/>
</dbReference>
<organism evidence="2 3">
    <name type="scientific">Stanieria cyanosphaera (strain ATCC 29371 / PCC 7437)</name>
    <dbReference type="NCBI Taxonomy" id="111780"/>
    <lineage>
        <taxon>Bacteria</taxon>
        <taxon>Bacillati</taxon>
        <taxon>Cyanobacteriota</taxon>
        <taxon>Cyanophyceae</taxon>
        <taxon>Pleurocapsales</taxon>
        <taxon>Dermocarpellaceae</taxon>
        <taxon>Stanieria</taxon>
    </lineage>
</organism>
<dbReference type="InterPro" id="IPR029063">
    <property type="entry name" value="SAM-dependent_MTases_sf"/>
</dbReference>